<dbReference type="InterPro" id="IPR029063">
    <property type="entry name" value="SAM-dependent_MTases_sf"/>
</dbReference>
<comment type="caution">
    <text evidence="1">The sequence shown here is derived from an EMBL/GenBank/DDBJ whole genome shotgun (WGS) entry which is preliminary data.</text>
</comment>
<dbReference type="Proteomes" id="UP000176614">
    <property type="component" value="Unassembled WGS sequence"/>
</dbReference>
<evidence type="ECO:0000313" key="2">
    <source>
        <dbReference type="Proteomes" id="UP000176614"/>
    </source>
</evidence>
<protein>
    <recommendedName>
        <fullName evidence="3">Methyltransferase domain-containing protein</fullName>
    </recommendedName>
</protein>
<evidence type="ECO:0008006" key="3">
    <source>
        <dbReference type="Google" id="ProtNLM"/>
    </source>
</evidence>
<sequence>MKQKTDRRKPRLSHRKRFHLLHDWLVTNYKPCKAADVGGGKGLLAYLLNKSGWNAVVIDPFNQELPRTFKDLTKTRTTLVKKERGSVTRVTDKFKEEMAQDYNLLIGLHAHGSNMKIINACKKYGKDFVLLPCCVVGEPIIPQQGINWLDSLVDYAKQQGFDIGKAELNFKGQNIVIYNKKAEETV</sequence>
<dbReference type="SUPFAM" id="SSF53335">
    <property type="entry name" value="S-adenosyl-L-methionine-dependent methyltransferases"/>
    <property type="match status" value="1"/>
</dbReference>
<name>A0A1F4VYN2_UNCKA</name>
<proteinExistence type="predicted"/>
<accession>A0A1F4VYN2</accession>
<dbReference type="EMBL" id="MEVT01000022">
    <property type="protein sequence ID" value="OGC62297.1"/>
    <property type="molecule type" value="Genomic_DNA"/>
</dbReference>
<dbReference type="PANTHER" id="PTHR36971:SF3">
    <property type="entry name" value="C3H1-TYPE DOMAIN-CONTAINING PROTEIN"/>
    <property type="match status" value="1"/>
</dbReference>
<dbReference type="AlphaFoldDB" id="A0A1F4VYN2"/>
<reference evidence="1 2" key="1">
    <citation type="journal article" date="2016" name="Nat. Commun.">
        <title>Thousands of microbial genomes shed light on interconnected biogeochemical processes in an aquifer system.</title>
        <authorList>
            <person name="Anantharaman K."/>
            <person name="Brown C.T."/>
            <person name="Hug L.A."/>
            <person name="Sharon I."/>
            <person name="Castelle C.J."/>
            <person name="Probst A.J."/>
            <person name="Thomas B.C."/>
            <person name="Singh A."/>
            <person name="Wilkins M.J."/>
            <person name="Karaoz U."/>
            <person name="Brodie E.L."/>
            <person name="Williams K.H."/>
            <person name="Hubbard S.S."/>
            <person name="Banfield J.F."/>
        </authorList>
    </citation>
    <scope>NUCLEOTIDE SEQUENCE [LARGE SCALE GENOMIC DNA]</scope>
</reference>
<evidence type="ECO:0000313" key="1">
    <source>
        <dbReference type="EMBL" id="OGC62297.1"/>
    </source>
</evidence>
<organism evidence="1 2">
    <name type="scientific">candidate division WWE3 bacterium RIFOXYA2_FULL_46_9</name>
    <dbReference type="NCBI Taxonomy" id="1802636"/>
    <lineage>
        <taxon>Bacteria</taxon>
        <taxon>Katanobacteria</taxon>
    </lineage>
</organism>
<gene>
    <name evidence="1" type="ORF">A2264_03365</name>
</gene>
<dbReference type="PANTHER" id="PTHR36971">
    <property type="entry name" value="UNNAMED PRODUCT"/>
    <property type="match status" value="1"/>
</dbReference>